<name>A0AAD3T1D5_NEPGR</name>
<comment type="caution">
    <text evidence="1">The sequence shown here is derived from an EMBL/GenBank/DDBJ whole genome shotgun (WGS) entry which is preliminary data.</text>
</comment>
<evidence type="ECO:0000313" key="1">
    <source>
        <dbReference type="EMBL" id="GMH21218.1"/>
    </source>
</evidence>
<gene>
    <name evidence="1" type="ORF">Nepgr_023060</name>
</gene>
<sequence length="200" mass="21100">MKWWLMVLLAADGGIRLSFWIGLYALTSDPDAVLSSFAADVAAVAVVSLLDETPCFGLGSCCGDEDVHSCLTKVFPGWPLLMVDRFQLMLGPSGFFAKPIIWSLLNLMQQGAVKLLSCIMLLASCSSAASDVFDGAEVAKPCWSCWNAFLAAVARICGISAAADPGLADVASFHHPSGLGLLCGRELCRMAPGRPGLDLS</sequence>
<accession>A0AAD3T1D5</accession>
<dbReference type="AlphaFoldDB" id="A0AAD3T1D5"/>
<reference evidence="1" key="1">
    <citation type="submission" date="2023-05" db="EMBL/GenBank/DDBJ databases">
        <title>Nepenthes gracilis genome sequencing.</title>
        <authorList>
            <person name="Fukushima K."/>
        </authorList>
    </citation>
    <scope>NUCLEOTIDE SEQUENCE</scope>
    <source>
        <strain evidence="1">SING2019-196</strain>
    </source>
</reference>
<protein>
    <submittedName>
        <fullName evidence="1">Uncharacterized protein</fullName>
    </submittedName>
</protein>
<dbReference type="EMBL" id="BSYO01000023">
    <property type="protein sequence ID" value="GMH21218.1"/>
    <property type="molecule type" value="Genomic_DNA"/>
</dbReference>
<organism evidence="1 2">
    <name type="scientific">Nepenthes gracilis</name>
    <name type="common">Slender pitcher plant</name>
    <dbReference type="NCBI Taxonomy" id="150966"/>
    <lineage>
        <taxon>Eukaryota</taxon>
        <taxon>Viridiplantae</taxon>
        <taxon>Streptophyta</taxon>
        <taxon>Embryophyta</taxon>
        <taxon>Tracheophyta</taxon>
        <taxon>Spermatophyta</taxon>
        <taxon>Magnoliopsida</taxon>
        <taxon>eudicotyledons</taxon>
        <taxon>Gunneridae</taxon>
        <taxon>Pentapetalae</taxon>
        <taxon>Caryophyllales</taxon>
        <taxon>Nepenthaceae</taxon>
        <taxon>Nepenthes</taxon>
    </lineage>
</organism>
<keyword evidence="2" id="KW-1185">Reference proteome</keyword>
<dbReference type="Proteomes" id="UP001279734">
    <property type="component" value="Unassembled WGS sequence"/>
</dbReference>
<proteinExistence type="predicted"/>
<evidence type="ECO:0000313" key="2">
    <source>
        <dbReference type="Proteomes" id="UP001279734"/>
    </source>
</evidence>